<comment type="similarity">
    <text evidence="2">Belongs to the GtrA family.</text>
</comment>
<keyword evidence="9" id="KW-1185">Reference proteome</keyword>
<proteinExistence type="inferred from homology"/>
<keyword evidence="5 6" id="KW-0472">Membrane</keyword>
<gene>
    <name evidence="8" type="ORF">WAT24_09615</name>
</gene>
<evidence type="ECO:0000256" key="5">
    <source>
        <dbReference type="ARBA" id="ARBA00023136"/>
    </source>
</evidence>
<protein>
    <submittedName>
        <fullName evidence="8">GtrA family protein</fullName>
    </submittedName>
</protein>
<feature type="domain" description="GtrA/DPMS transmembrane" evidence="7">
    <location>
        <begin position="10"/>
        <end position="128"/>
    </location>
</feature>
<evidence type="ECO:0000259" key="7">
    <source>
        <dbReference type="Pfam" id="PF04138"/>
    </source>
</evidence>
<sequence>MRLRREAALFAVGGLIGLAVDAAVVQALVSGARWNPYLARVLSFLLAATVTWWWNRRRTFAHRDSGRSAPAEWLHWLALMAGGAAVNYTVYVALLVQFPLLHRWPAAAAAAGSAVAALVNFSAARGVLFRRAKTTM</sequence>
<comment type="caution">
    <text evidence="8">The sequence shown here is derived from an EMBL/GenBank/DDBJ whole genome shotgun (WGS) entry which is preliminary data.</text>
</comment>
<dbReference type="Pfam" id="PF04138">
    <property type="entry name" value="GtrA_DPMS_TM"/>
    <property type="match status" value="1"/>
</dbReference>
<dbReference type="InterPro" id="IPR007267">
    <property type="entry name" value="GtrA_DPMS_TM"/>
</dbReference>
<evidence type="ECO:0000256" key="1">
    <source>
        <dbReference type="ARBA" id="ARBA00004141"/>
    </source>
</evidence>
<evidence type="ECO:0000313" key="8">
    <source>
        <dbReference type="EMBL" id="MEI7037009.1"/>
    </source>
</evidence>
<keyword evidence="3 6" id="KW-0812">Transmembrane</keyword>
<evidence type="ECO:0000256" key="4">
    <source>
        <dbReference type="ARBA" id="ARBA00022989"/>
    </source>
</evidence>
<organism evidence="8 9">
    <name type="scientific">Fulvimonas yonginensis</name>
    <dbReference type="NCBI Taxonomy" id="1495200"/>
    <lineage>
        <taxon>Bacteria</taxon>
        <taxon>Pseudomonadati</taxon>
        <taxon>Pseudomonadota</taxon>
        <taxon>Gammaproteobacteria</taxon>
        <taxon>Lysobacterales</taxon>
        <taxon>Rhodanobacteraceae</taxon>
        <taxon>Fulvimonas</taxon>
    </lineage>
</organism>
<feature type="transmembrane region" description="Helical" evidence="6">
    <location>
        <begin position="37"/>
        <end position="55"/>
    </location>
</feature>
<dbReference type="EMBL" id="JBBBNY010000005">
    <property type="protein sequence ID" value="MEI7037009.1"/>
    <property type="molecule type" value="Genomic_DNA"/>
</dbReference>
<dbReference type="InterPro" id="IPR051401">
    <property type="entry name" value="GtrA_CellWall_Glycosyl"/>
</dbReference>
<dbReference type="Proteomes" id="UP001381174">
    <property type="component" value="Unassembled WGS sequence"/>
</dbReference>
<comment type="subcellular location">
    <subcellularLocation>
        <location evidence="1">Membrane</location>
        <topology evidence="1">Multi-pass membrane protein</topology>
    </subcellularLocation>
</comment>
<reference evidence="8 9" key="1">
    <citation type="journal article" date="2014" name="Int. J. Syst. Evol. Microbiol.">
        <title>Fulvimonas yonginensis sp. nov., isolated from greenhouse soil, and emended description of the genus Fulvimonas.</title>
        <authorList>
            <person name="Ahn J.H."/>
            <person name="Kim S.J."/>
            <person name="Weon H.Y."/>
            <person name="Hong S.B."/>
            <person name="Seok S.J."/>
            <person name="Kwon S.W."/>
        </authorList>
    </citation>
    <scope>NUCLEOTIDE SEQUENCE [LARGE SCALE GENOMIC DNA]</scope>
    <source>
        <strain evidence="8 9">KACC 16952</strain>
    </source>
</reference>
<evidence type="ECO:0000256" key="3">
    <source>
        <dbReference type="ARBA" id="ARBA00022692"/>
    </source>
</evidence>
<keyword evidence="4 6" id="KW-1133">Transmembrane helix</keyword>
<evidence type="ECO:0000313" key="9">
    <source>
        <dbReference type="Proteomes" id="UP001381174"/>
    </source>
</evidence>
<feature type="transmembrane region" description="Helical" evidence="6">
    <location>
        <begin position="104"/>
        <end position="128"/>
    </location>
</feature>
<evidence type="ECO:0000256" key="6">
    <source>
        <dbReference type="SAM" id="Phobius"/>
    </source>
</evidence>
<dbReference type="PANTHER" id="PTHR38459:SF1">
    <property type="entry name" value="PROPHAGE BACTOPRENOL-LINKED GLUCOSE TRANSLOCASE HOMOLOG"/>
    <property type="match status" value="1"/>
</dbReference>
<dbReference type="RefSeq" id="WP_336807632.1">
    <property type="nucleotide sequence ID" value="NZ_JBBBNY010000005.1"/>
</dbReference>
<dbReference type="PANTHER" id="PTHR38459">
    <property type="entry name" value="PROPHAGE BACTOPRENOL-LINKED GLUCOSE TRANSLOCASE HOMOLOG"/>
    <property type="match status" value="1"/>
</dbReference>
<accession>A0ABU8JCT9</accession>
<name>A0ABU8JCT9_9GAMM</name>
<feature type="transmembrane region" description="Helical" evidence="6">
    <location>
        <begin position="76"/>
        <end position="98"/>
    </location>
</feature>
<evidence type="ECO:0000256" key="2">
    <source>
        <dbReference type="ARBA" id="ARBA00009399"/>
    </source>
</evidence>